<protein>
    <submittedName>
        <fullName evidence="2">GNAT family N-acetyltransferase</fullName>
        <ecNumber evidence="2">2.3.-.-</ecNumber>
    </submittedName>
</protein>
<sequence>MSYTIRPLDASTWAAFAELVERNNGVFGGCWCIGYHPECGQKGISHRAVKEDRVRTGRAHAALVLDEDGAAQGWCQYGSPEELPGIKHRREYEKDAPPRPDWRITCFYVDKKHRGQGIARVALEGALDQIAHAGGGLVEAISEVTTGRQAPDRFLFSATVELFEQFGFTRGRQVGKHAWIVSRVCRDPSD</sequence>
<keyword evidence="3" id="KW-1185">Reference proteome</keyword>
<gene>
    <name evidence="2" type="ORF">ACFLIM_34810</name>
</gene>
<dbReference type="PROSITE" id="PS51186">
    <property type="entry name" value="GNAT"/>
    <property type="match status" value="1"/>
</dbReference>
<reference evidence="2 3" key="1">
    <citation type="submission" date="2024-10" db="EMBL/GenBank/DDBJ databases">
        <authorList>
            <person name="Topkara A.R."/>
            <person name="Saygin H."/>
        </authorList>
    </citation>
    <scope>NUCLEOTIDE SEQUENCE [LARGE SCALE GENOMIC DNA]</scope>
    <source>
        <strain evidence="2 3">M3C6</strain>
    </source>
</reference>
<evidence type="ECO:0000313" key="3">
    <source>
        <dbReference type="Proteomes" id="UP001603978"/>
    </source>
</evidence>
<dbReference type="SUPFAM" id="SSF55729">
    <property type="entry name" value="Acyl-CoA N-acyltransferases (Nat)"/>
    <property type="match status" value="1"/>
</dbReference>
<keyword evidence="2" id="KW-0012">Acyltransferase</keyword>
<organism evidence="2 3">
    <name type="scientific">Nonomuraea marmarensis</name>
    <dbReference type="NCBI Taxonomy" id="3351344"/>
    <lineage>
        <taxon>Bacteria</taxon>
        <taxon>Bacillati</taxon>
        <taxon>Actinomycetota</taxon>
        <taxon>Actinomycetes</taxon>
        <taxon>Streptosporangiales</taxon>
        <taxon>Streptosporangiaceae</taxon>
        <taxon>Nonomuraea</taxon>
    </lineage>
</organism>
<dbReference type="Pfam" id="PF00583">
    <property type="entry name" value="Acetyltransf_1"/>
    <property type="match status" value="1"/>
</dbReference>
<dbReference type="CDD" id="cd04301">
    <property type="entry name" value="NAT_SF"/>
    <property type="match status" value="1"/>
</dbReference>
<feature type="domain" description="N-acetyltransferase" evidence="1">
    <location>
        <begin position="3"/>
        <end position="188"/>
    </location>
</feature>
<evidence type="ECO:0000259" key="1">
    <source>
        <dbReference type="PROSITE" id="PS51186"/>
    </source>
</evidence>
<dbReference type="Proteomes" id="UP001603978">
    <property type="component" value="Unassembled WGS sequence"/>
</dbReference>
<dbReference type="EMBL" id="JBICRM010000027">
    <property type="protein sequence ID" value="MFG1708388.1"/>
    <property type="molecule type" value="Genomic_DNA"/>
</dbReference>
<dbReference type="InterPro" id="IPR000182">
    <property type="entry name" value="GNAT_dom"/>
</dbReference>
<dbReference type="InterPro" id="IPR016181">
    <property type="entry name" value="Acyl_CoA_acyltransferase"/>
</dbReference>
<comment type="caution">
    <text evidence="2">The sequence shown here is derived from an EMBL/GenBank/DDBJ whole genome shotgun (WGS) entry which is preliminary data.</text>
</comment>
<accession>A0ABW7AMY3</accession>
<keyword evidence="2" id="KW-0808">Transferase</keyword>
<dbReference type="Gene3D" id="3.40.630.30">
    <property type="match status" value="1"/>
</dbReference>
<proteinExistence type="predicted"/>
<dbReference type="GO" id="GO:0016746">
    <property type="term" value="F:acyltransferase activity"/>
    <property type="evidence" value="ECO:0007669"/>
    <property type="project" value="UniProtKB-KW"/>
</dbReference>
<evidence type="ECO:0000313" key="2">
    <source>
        <dbReference type="EMBL" id="MFG1708388.1"/>
    </source>
</evidence>
<dbReference type="RefSeq" id="WP_393172618.1">
    <property type="nucleotide sequence ID" value="NZ_JBICRM010000027.1"/>
</dbReference>
<name>A0ABW7AMY3_9ACTN</name>
<dbReference type="EC" id="2.3.-.-" evidence="2"/>